<keyword evidence="2" id="KW-1185">Reference proteome</keyword>
<organism evidence="1 2">
    <name type="scientific">Ignicoccus pacificus DSM 13166</name>
    <dbReference type="NCBI Taxonomy" id="940294"/>
    <lineage>
        <taxon>Archaea</taxon>
        <taxon>Thermoproteota</taxon>
        <taxon>Thermoprotei</taxon>
        <taxon>Desulfurococcales</taxon>
        <taxon>Desulfurococcaceae</taxon>
        <taxon>Ignicoccus</taxon>
    </lineage>
</organism>
<dbReference type="Proteomes" id="UP001063698">
    <property type="component" value="Chromosome"/>
</dbReference>
<name>A0A977KCE5_9CREN</name>
<protein>
    <submittedName>
        <fullName evidence="1">Uncharacterized protein</fullName>
    </submittedName>
</protein>
<reference evidence="1" key="1">
    <citation type="submission" date="2013-11" db="EMBL/GenBank/DDBJ databases">
        <title>Comparative genomics of Ignicoccus.</title>
        <authorList>
            <person name="Podar M."/>
        </authorList>
    </citation>
    <scope>NUCLEOTIDE SEQUENCE</scope>
    <source>
        <strain evidence="1">DSM 13166</strain>
    </source>
</reference>
<proteinExistence type="predicted"/>
<dbReference type="AlphaFoldDB" id="A0A977KCE5"/>
<evidence type="ECO:0000313" key="2">
    <source>
        <dbReference type="Proteomes" id="UP001063698"/>
    </source>
</evidence>
<sequence length="63" mass="7240">MVDIISYGFRIRLLILDLEDLGKSICESIQEGFSRAKVEVPRSASNAVPSEGDYRQRLERFHQ</sequence>
<evidence type="ECO:0000313" key="1">
    <source>
        <dbReference type="EMBL" id="UXD22055.1"/>
    </source>
</evidence>
<accession>A0A977KCE5</accession>
<dbReference type="KEGG" id="ipc:IPA_01210"/>
<dbReference type="EMBL" id="CP006868">
    <property type="protein sequence ID" value="UXD22055.1"/>
    <property type="molecule type" value="Genomic_DNA"/>
</dbReference>
<gene>
    <name evidence="1" type="ORF">IPA_01210</name>
</gene>